<evidence type="ECO:0000313" key="2">
    <source>
        <dbReference type="Proteomes" id="UP000236291"/>
    </source>
</evidence>
<dbReference type="ExpressionAtlas" id="A0A2K3LS62">
    <property type="expression patterns" value="baseline"/>
</dbReference>
<name>A0A2K3LS62_TRIPR</name>
<protein>
    <submittedName>
        <fullName evidence="1">Pentatricopeptide repeat-containing protein</fullName>
    </submittedName>
</protein>
<comment type="caution">
    <text evidence="1">The sequence shown here is derived from an EMBL/GenBank/DDBJ whole genome shotgun (WGS) entry which is preliminary data.</text>
</comment>
<organism evidence="1 2">
    <name type="scientific">Trifolium pratense</name>
    <name type="common">Red clover</name>
    <dbReference type="NCBI Taxonomy" id="57577"/>
    <lineage>
        <taxon>Eukaryota</taxon>
        <taxon>Viridiplantae</taxon>
        <taxon>Streptophyta</taxon>
        <taxon>Embryophyta</taxon>
        <taxon>Tracheophyta</taxon>
        <taxon>Spermatophyta</taxon>
        <taxon>Magnoliopsida</taxon>
        <taxon>eudicotyledons</taxon>
        <taxon>Gunneridae</taxon>
        <taxon>Pentapetalae</taxon>
        <taxon>rosids</taxon>
        <taxon>fabids</taxon>
        <taxon>Fabales</taxon>
        <taxon>Fabaceae</taxon>
        <taxon>Papilionoideae</taxon>
        <taxon>50 kb inversion clade</taxon>
        <taxon>NPAAA clade</taxon>
        <taxon>Hologalegina</taxon>
        <taxon>IRL clade</taxon>
        <taxon>Trifolieae</taxon>
        <taxon>Trifolium</taxon>
    </lineage>
</organism>
<dbReference type="Proteomes" id="UP000236291">
    <property type="component" value="Unassembled WGS sequence"/>
</dbReference>
<accession>A0A2K3LS62</accession>
<dbReference type="PANTHER" id="PTHR35987:SF2">
    <property type="entry name" value="PROTEIN PLASTID REDOX INSENSITIVE 2, CHLOROPLASTIC"/>
    <property type="match status" value="1"/>
</dbReference>
<dbReference type="EMBL" id="ASHM01039774">
    <property type="protein sequence ID" value="PNX81371.1"/>
    <property type="molecule type" value="Genomic_DNA"/>
</dbReference>
<evidence type="ECO:0000313" key="1">
    <source>
        <dbReference type="EMBL" id="PNX81371.1"/>
    </source>
</evidence>
<dbReference type="STRING" id="57577.A0A2K3LS62"/>
<dbReference type="InterPro" id="IPR039349">
    <property type="entry name" value="PRIN2"/>
</dbReference>
<reference evidence="1 2" key="1">
    <citation type="journal article" date="2014" name="Am. J. Bot.">
        <title>Genome assembly and annotation for red clover (Trifolium pratense; Fabaceae).</title>
        <authorList>
            <person name="Istvanek J."/>
            <person name="Jaros M."/>
            <person name="Krenek A."/>
            <person name="Repkova J."/>
        </authorList>
    </citation>
    <scope>NUCLEOTIDE SEQUENCE [LARGE SCALE GENOMIC DNA]</scope>
    <source>
        <strain evidence="2">cv. Tatra</strain>
        <tissue evidence="1">Young leaves</tissue>
    </source>
</reference>
<gene>
    <name evidence="1" type="ORF">L195_g037389</name>
</gene>
<proteinExistence type="predicted"/>
<sequence length="77" mass="8641">MQSRYSVSPLPLIFSTFLHSEYGGPGTLLVDPFADMADIINERDLPGGPQAARTALKWAHANVDNDWNEWIRGNRNK</sequence>
<dbReference type="PANTHER" id="PTHR35987">
    <property type="entry name" value="PROTEIN PLASTID REDOX INSENSITIVE 2, CHLOROPLASTIC-RELATED"/>
    <property type="match status" value="1"/>
</dbReference>
<dbReference type="GO" id="GO:0010468">
    <property type="term" value="P:regulation of gene expression"/>
    <property type="evidence" value="ECO:0007669"/>
    <property type="project" value="InterPro"/>
</dbReference>
<dbReference type="AlphaFoldDB" id="A0A2K3LS62"/>
<reference evidence="1 2" key="2">
    <citation type="journal article" date="2017" name="Front. Plant Sci.">
        <title>Gene Classification and Mining of Molecular Markers Useful in Red Clover (Trifolium pratense) Breeding.</title>
        <authorList>
            <person name="Istvanek J."/>
            <person name="Dluhosova J."/>
            <person name="Dluhos P."/>
            <person name="Patkova L."/>
            <person name="Nedelnik J."/>
            <person name="Repkova J."/>
        </authorList>
    </citation>
    <scope>NUCLEOTIDE SEQUENCE [LARGE SCALE GENOMIC DNA]</scope>
    <source>
        <strain evidence="2">cv. Tatra</strain>
        <tissue evidence="1">Young leaves</tissue>
    </source>
</reference>